<accession>A0A8H4L3N7</accession>
<proteinExistence type="predicted"/>
<organism evidence="2 3">
    <name type="scientific">Fusarium albosuccineum</name>
    <dbReference type="NCBI Taxonomy" id="1237068"/>
    <lineage>
        <taxon>Eukaryota</taxon>
        <taxon>Fungi</taxon>
        <taxon>Dikarya</taxon>
        <taxon>Ascomycota</taxon>
        <taxon>Pezizomycotina</taxon>
        <taxon>Sordariomycetes</taxon>
        <taxon>Hypocreomycetidae</taxon>
        <taxon>Hypocreales</taxon>
        <taxon>Nectriaceae</taxon>
        <taxon>Fusarium</taxon>
        <taxon>Fusarium decemcellulare species complex</taxon>
    </lineage>
</organism>
<keyword evidence="3" id="KW-1185">Reference proteome</keyword>
<comment type="caution">
    <text evidence="2">The sequence shown here is derived from an EMBL/GenBank/DDBJ whole genome shotgun (WGS) entry which is preliminary data.</text>
</comment>
<name>A0A8H4L3N7_9HYPO</name>
<dbReference type="AlphaFoldDB" id="A0A8H4L3N7"/>
<dbReference type="Proteomes" id="UP000554235">
    <property type="component" value="Unassembled WGS sequence"/>
</dbReference>
<feature type="compositionally biased region" description="Basic and acidic residues" evidence="1">
    <location>
        <begin position="34"/>
        <end position="50"/>
    </location>
</feature>
<evidence type="ECO:0000313" key="2">
    <source>
        <dbReference type="EMBL" id="KAF4462490.1"/>
    </source>
</evidence>
<protein>
    <submittedName>
        <fullName evidence="2">Uncharacterized protein</fullName>
    </submittedName>
</protein>
<evidence type="ECO:0000313" key="3">
    <source>
        <dbReference type="Proteomes" id="UP000554235"/>
    </source>
</evidence>
<sequence length="174" mass="19683">MTQWLRVATALSSDDLRPIFPPPGEDDISGSDGRCTRQEDQEEWLTERKSPRDKIEEHHWDLAILRKTAHNLAEYMLRAFSANQNETSIFLEQLACVYPDRDWGLTALQYDISRAGSGHAPTKMHTGSIIPSYGIRSESASKAWKPALHSSSPVSTKRPSLLDILQELDHTTWP</sequence>
<dbReference type="EMBL" id="JAADYS010001528">
    <property type="protein sequence ID" value="KAF4462490.1"/>
    <property type="molecule type" value="Genomic_DNA"/>
</dbReference>
<reference evidence="2 3" key="1">
    <citation type="submission" date="2020-01" db="EMBL/GenBank/DDBJ databases">
        <title>Identification and distribution of gene clusters putatively required for synthesis of sphingolipid metabolism inhibitors in phylogenetically diverse species of the filamentous fungus Fusarium.</title>
        <authorList>
            <person name="Kim H.-S."/>
            <person name="Busman M."/>
            <person name="Brown D.W."/>
            <person name="Divon H."/>
            <person name="Uhlig S."/>
            <person name="Proctor R.H."/>
        </authorList>
    </citation>
    <scope>NUCLEOTIDE SEQUENCE [LARGE SCALE GENOMIC DNA]</scope>
    <source>
        <strain evidence="2 3">NRRL 20459</strain>
    </source>
</reference>
<gene>
    <name evidence="2" type="ORF">FALBO_10701</name>
</gene>
<feature type="region of interest" description="Disordered" evidence="1">
    <location>
        <begin position="15"/>
        <end position="50"/>
    </location>
</feature>
<evidence type="ECO:0000256" key="1">
    <source>
        <dbReference type="SAM" id="MobiDB-lite"/>
    </source>
</evidence>